<protein>
    <submittedName>
        <fullName evidence="2">Dihydroxyacetone kinase</fullName>
    </submittedName>
</protein>
<keyword evidence="3" id="KW-1185">Reference proteome</keyword>
<dbReference type="InterPro" id="IPR019986">
    <property type="entry name" value="YloV-like"/>
</dbReference>
<accession>A0A4P1QFV2</accession>
<keyword evidence="2" id="KW-0418">Kinase</keyword>
<evidence type="ECO:0000313" key="3">
    <source>
        <dbReference type="Proteomes" id="UP000264882"/>
    </source>
</evidence>
<dbReference type="KEGG" id="mhyv:MHSN_00640"/>
<reference evidence="2 3" key="1">
    <citation type="submission" date="2014-06" db="EMBL/GenBank/DDBJ databases">
        <title>The Whole Genome Sequence of Mycoplasma hyosynoviae strain ATCC 27095.</title>
        <authorList>
            <person name="Calcutt M.J."/>
            <person name="Foecking M.F."/>
        </authorList>
    </citation>
    <scope>NUCLEOTIDE SEQUENCE [LARGE SCALE GENOMIC DNA]</scope>
    <source>
        <strain evidence="2 3">M60</strain>
    </source>
</reference>
<dbReference type="Pfam" id="PF13684">
    <property type="entry name" value="FakA-like_C"/>
    <property type="match status" value="1"/>
</dbReference>
<feature type="domain" description="DhaL" evidence="1">
    <location>
        <begin position="7"/>
        <end position="199"/>
    </location>
</feature>
<gene>
    <name evidence="2" type="ORF">MHSN_00640</name>
</gene>
<evidence type="ECO:0000313" key="2">
    <source>
        <dbReference type="EMBL" id="ASI53727.1"/>
    </source>
</evidence>
<dbReference type="NCBIfam" id="TIGR03599">
    <property type="entry name" value="YloV"/>
    <property type="match status" value="1"/>
</dbReference>
<dbReference type="GO" id="GO:0006071">
    <property type="term" value="P:glycerol metabolic process"/>
    <property type="evidence" value="ECO:0007669"/>
    <property type="project" value="InterPro"/>
</dbReference>
<dbReference type="Pfam" id="PF21645">
    <property type="entry name" value="FakA-like_M"/>
    <property type="match status" value="1"/>
</dbReference>
<dbReference type="PANTHER" id="PTHR33434">
    <property type="entry name" value="DEGV DOMAIN-CONTAINING PROTEIN DR_1986-RELATED"/>
    <property type="match status" value="1"/>
</dbReference>
<dbReference type="InterPro" id="IPR033470">
    <property type="entry name" value="FakA-like_C"/>
</dbReference>
<dbReference type="InterPro" id="IPR004007">
    <property type="entry name" value="DhaL_dom"/>
</dbReference>
<dbReference type="EMBL" id="CP008748">
    <property type="protein sequence ID" value="ASI53727.1"/>
    <property type="molecule type" value="Genomic_DNA"/>
</dbReference>
<dbReference type="InterPro" id="IPR048394">
    <property type="entry name" value="FakA-like_M"/>
</dbReference>
<dbReference type="RefSeq" id="WP_119863694.1">
    <property type="nucleotide sequence ID" value="NZ_CP008748.1"/>
</dbReference>
<dbReference type="Pfam" id="PF02734">
    <property type="entry name" value="Dak2"/>
    <property type="match status" value="1"/>
</dbReference>
<dbReference type="SMART" id="SM01121">
    <property type="entry name" value="Dak1_2"/>
    <property type="match status" value="1"/>
</dbReference>
<dbReference type="InterPro" id="IPR050270">
    <property type="entry name" value="DegV_domain_contain"/>
</dbReference>
<keyword evidence="2" id="KW-0808">Transferase</keyword>
<name>A0A4P1QFV2_9BACT</name>
<dbReference type="AlphaFoldDB" id="A0A4P1QFV2"/>
<dbReference type="SUPFAM" id="SSF101473">
    <property type="entry name" value="DhaL-like"/>
    <property type="match status" value="1"/>
</dbReference>
<sequence>MKRIDGKDWGKAIISAANNLYNKKDVINALNIFPVPDGDTGLNMTMTITTAKDALENVSNNDIYEIAKTVSQNMLLGARGNSGVILSQIFKGFSDSFSGKTSIDSNDLREAFASATTIAYKAVLKPVEGTILTVIRETSENLNKIECDNLSITEMFEHITKFARQSCDNTPNLLPILKEVGVTDSGGEGLYTILNGMYSYFLGTPIEINKNDTKEIINKFISDSEVFNGEFGYCTEFIVEIDNIAEFDKDYVVKKLEKKGNSLVVVNDENILKVHIHTQRPGSILNFGNKFGQFVKVKIENMTLQANESKSISNNLNNNKNNNGKSKQKEFGIISCNTGKGIIDILKNDYSVDYIIEGGQTNNPSIKDIVYAIENVNAKTIFFFPNNSNIILSAQQASKIQKNKKIIIIPTKSEAQILPILTNFSSENTKEENHELFKFSLKNTSYAEIVKAVKDAKLYGKKVKRNSFMSLVNGKLIESDKTDNGAAIMAINEMITDETQVVTIIYGQETSEASTKELQNYIEATYDVEVQIVNGGQKIYSYFISAE</sequence>
<proteinExistence type="predicted"/>
<dbReference type="InterPro" id="IPR036117">
    <property type="entry name" value="DhaL_dom_sf"/>
</dbReference>
<dbReference type="PROSITE" id="PS51480">
    <property type="entry name" value="DHAL"/>
    <property type="match status" value="1"/>
</dbReference>
<dbReference type="PANTHER" id="PTHR33434:SF4">
    <property type="entry name" value="PHOSPHATASE PROTEIN"/>
    <property type="match status" value="1"/>
</dbReference>
<dbReference type="GO" id="GO:0004371">
    <property type="term" value="F:glycerone kinase activity"/>
    <property type="evidence" value="ECO:0007669"/>
    <property type="project" value="InterPro"/>
</dbReference>
<dbReference type="Gene3D" id="1.25.40.340">
    <property type="match status" value="1"/>
</dbReference>
<dbReference type="Proteomes" id="UP000264882">
    <property type="component" value="Chromosome"/>
</dbReference>
<dbReference type="SMART" id="SM01120">
    <property type="entry name" value="Dak2"/>
    <property type="match status" value="1"/>
</dbReference>
<evidence type="ECO:0000259" key="1">
    <source>
        <dbReference type="PROSITE" id="PS51480"/>
    </source>
</evidence>
<organism evidence="2 3">
    <name type="scientific">Metamycoplasma hyosynoviae</name>
    <dbReference type="NCBI Taxonomy" id="29559"/>
    <lineage>
        <taxon>Bacteria</taxon>
        <taxon>Bacillati</taxon>
        <taxon>Mycoplasmatota</taxon>
        <taxon>Mycoplasmoidales</taxon>
        <taxon>Metamycoplasmataceae</taxon>
        <taxon>Metamycoplasma</taxon>
    </lineage>
</organism>